<dbReference type="Proteomes" id="UP000230002">
    <property type="component" value="Unassembled WGS sequence"/>
</dbReference>
<dbReference type="Pfam" id="PF00646">
    <property type="entry name" value="F-box"/>
    <property type="match status" value="1"/>
</dbReference>
<sequence length="644" mass="73608">MPPRKKLKVNHAQEGATTNTRRSTRASSKVATPTTIATDASNAQPPVASAAPTVVKLRRGCLKDIPNFAVEIQLMIFGNLHPQDLFNLSRTSKMFHQFFLHRSNEALWEAALENAQDLPERPPWMDIPAFIHLLYSTHCHNCGCANIRKVIWPWFARYCSSCLREITCTDSDVSKKFSKASCSVYCLGDVLHGIEAPITGKRSSHFLSTRRKVYWYLNRHVDDVIVKWSTVPEPRGWDSENVKEFRRQCANDIRYRLKYAYGCRKWHDEQEEDHKDELRNGRTERFSAIIKKLKETGWEKELDFLGPDGLEKMSCMPVVRQSAKLTKKGWEKVQETLHTFLTETRATRLEEERKSAIRQRFADLDEAIIAHCVTLPRNAIVDCRPVALDLALQKELEPIANAPSAETVTRETFATIVPKLIDNWQAEQRQFLQSLFRRFIKRVPPGVDILDLAVAVVFTKSYSDIRIMHYPHMLANVSLRRVGGSRGRDEFPSTHYAAVAASDPWRGPFSLHSLDPKEVVEGIEWMTNIVLNLGLDPDTATISDLEQCEGRVRCLRCPDAGRPDHAYTWDAAFAHTARHRDSFSSQKPKHDRWAGIPESDLARVKELEAVSHVLSIDSDCWWSCALCVNWKGWKESVRNHLASE</sequence>
<proteinExistence type="predicted"/>
<evidence type="ECO:0000259" key="2">
    <source>
        <dbReference type="Pfam" id="PF00646"/>
    </source>
</evidence>
<dbReference type="InterPro" id="IPR036047">
    <property type="entry name" value="F-box-like_dom_sf"/>
</dbReference>
<reference evidence="3 4" key="1">
    <citation type="journal article" date="2015" name="Sci. Rep.">
        <title>Chromosome-level genome map provides insights into diverse defense mechanisms in the medicinal fungus Ganoderma sinense.</title>
        <authorList>
            <person name="Zhu Y."/>
            <person name="Xu J."/>
            <person name="Sun C."/>
            <person name="Zhou S."/>
            <person name="Xu H."/>
            <person name="Nelson D.R."/>
            <person name="Qian J."/>
            <person name="Song J."/>
            <person name="Luo H."/>
            <person name="Xiang L."/>
            <person name="Li Y."/>
            <person name="Xu Z."/>
            <person name="Ji A."/>
            <person name="Wang L."/>
            <person name="Lu S."/>
            <person name="Hayward A."/>
            <person name="Sun W."/>
            <person name="Li X."/>
            <person name="Schwartz D.C."/>
            <person name="Wang Y."/>
            <person name="Chen S."/>
        </authorList>
    </citation>
    <scope>NUCLEOTIDE SEQUENCE [LARGE SCALE GENOMIC DNA]</scope>
    <source>
        <strain evidence="3 4">ZZ0214-1</strain>
    </source>
</reference>
<dbReference type="InterPro" id="IPR001810">
    <property type="entry name" value="F-box_dom"/>
</dbReference>
<evidence type="ECO:0000313" key="3">
    <source>
        <dbReference type="EMBL" id="PIL24846.1"/>
    </source>
</evidence>
<protein>
    <recommendedName>
        <fullName evidence="2">F-box domain-containing protein</fullName>
    </recommendedName>
</protein>
<organism evidence="3 4">
    <name type="scientific">Ganoderma sinense ZZ0214-1</name>
    <dbReference type="NCBI Taxonomy" id="1077348"/>
    <lineage>
        <taxon>Eukaryota</taxon>
        <taxon>Fungi</taxon>
        <taxon>Dikarya</taxon>
        <taxon>Basidiomycota</taxon>
        <taxon>Agaricomycotina</taxon>
        <taxon>Agaricomycetes</taxon>
        <taxon>Polyporales</taxon>
        <taxon>Polyporaceae</taxon>
        <taxon>Ganoderma</taxon>
    </lineage>
</organism>
<evidence type="ECO:0000313" key="4">
    <source>
        <dbReference type="Proteomes" id="UP000230002"/>
    </source>
</evidence>
<feature type="compositionally biased region" description="Polar residues" evidence="1">
    <location>
        <begin position="29"/>
        <end position="44"/>
    </location>
</feature>
<dbReference type="EMBL" id="AYKW01000056">
    <property type="protein sequence ID" value="PIL24846.1"/>
    <property type="molecule type" value="Genomic_DNA"/>
</dbReference>
<comment type="caution">
    <text evidence="3">The sequence shown here is derived from an EMBL/GenBank/DDBJ whole genome shotgun (WGS) entry which is preliminary data.</text>
</comment>
<dbReference type="OrthoDB" id="2745177at2759"/>
<feature type="compositionally biased region" description="Low complexity" evidence="1">
    <location>
        <begin position="16"/>
        <end position="28"/>
    </location>
</feature>
<evidence type="ECO:0000256" key="1">
    <source>
        <dbReference type="SAM" id="MobiDB-lite"/>
    </source>
</evidence>
<gene>
    <name evidence="3" type="ORF">GSI_12732</name>
</gene>
<accession>A0A2G8RTL0</accession>
<dbReference type="SUPFAM" id="SSF81383">
    <property type="entry name" value="F-box domain"/>
    <property type="match status" value="1"/>
</dbReference>
<feature type="region of interest" description="Disordered" evidence="1">
    <location>
        <begin position="1"/>
        <end position="45"/>
    </location>
</feature>
<keyword evidence="4" id="KW-1185">Reference proteome</keyword>
<name>A0A2G8RTL0_9APHY</name>
<dbReference type="AlphaFoldDB" id="A0A2G8RTL0"/>
<feature type="domain" description="F-box" evidence="2">
    <location>
        <begin position="71"/>
        <end position="99"/>
    </location>
</feature>
<dbReference type="CDD" id="cd09917">
    <property type="entry name" value="F-box_SF"/>
    <property type="match status" value="1"/>
</dbReference>